<protein>
    <submittedName>
        <fullName evidence="2">Uncharacterized protein</fullName>
    </submittedName>
</protein>
<accession>A0A8D1M4L3</accession>
<reference evidence="2" key="1">
    <citation type="submission" date="2025-08" db="UniProtKB">
        <authorList>
            <consortium name="Ensembl"/>
        </authorList>
    </citation>
    <scope>IDENTIFICATION</scope>
</reference>
<feature type="chain" id="PRO_5034574145" evidence="1">
    <location>
        <begin position="20"/>
        <end position="91"/>
    </location>
</feature>
<dbReference type="GO" id="GO:0045930">
    <property type="term" value="P:negative regulation of mitotic cell cycle"/>
    <property type="evidence" value="ECO:0007669"/>
    <property type="project" value="InterPro"/>
</dbReference>
<dbReference type="Proteomes" id="UP000694571">
    <property type="component" value="Unplaced"/>
</dbReference>
<organism evidence="2 3">
    <name type="scientific">Sus scrofa</name>
    <name type="common">Pig</name>
    <dbReference type="NCBI Taxonomy" id="9823"/>
    <lineage>
        <taxon>Eukaryota</taxon>
        <taxon>Metazoa</taxon>
        <taxon>Chordata</taxon>
        <taxon>Craniata</taxon>
        <taxon>Vertebrata</taxon>
        <taxon>Euteleostomi</taxon>
        <taxon>Mammalia</taxon>
        <taxon>Eutheria</taxon>
        <taxon>Laurasiatheria</taxon>
        <taxon>Artiodactyla</taxon>
        <taxon>Suina</taxon>
        <taxon>Suidae</taxon>
        <taxon>Sus</taxon>
    </lineage>
</organism>
<keyword evidence="1" id="KW-0732">Signal</keyword>
<proteinExistence type="predicted"/>
<feature type="signal peptide" evidence="1">
    <location>
        <begin position="1"/>
        <end position="19"/>
    </location>
</feature>
<evidence type="ECO:0000313" key="2">
    <source>
        <dbReference type="Ensembl" id="ENSSSCP00050018321.1"/>
    </source>
</evidence>
<evidence type="ECO:0000313" key="3">
    <source>
        <dbReference type="Proteomes" id="UP000694571"/>
    </source>
</evidence>
<name>A0A8D1M4L3_PIG</name>
<dbReference type="GO" id="GO:0045666">
    <property type="term" value="P:positive regulation of neuron differentiation"/>
    <property type="evidence" value="ECO:0007669"/>
    <property type="project" value="InterPro"/>
</dbReference>
<evidence type="ECO:0000256" key="1">
    <source>
        <dbReference type="SAM" id="SignalP"/>
    </source>
</evidence>
<dbReference type="InterPro" id="IPR033237">
    <property type="entry name" value="BRINP"/>
</dbReference>
<sequence length="91" mass="10613">MALWEWIALSLHCWVLAVAAVSDQHATSPFDWLLSDKGPFHRSQEYTDFVDRSRQGFSTRYKIYRYEAKGKHFQRVSCIKSNSLPTPTPIH</sequence>
<dbReference type="AlphaFoldDB" id="A0A8D1M4L3"/>
<dbReference type="PANTHER" id="PTHR15564:SF2">
    <property type="entry name" value="BMP_RETINOIC ACID-INDUCIBLE NEURAL-SPECIFIC PROTEIN 3"/>
    <property type="match status" value="1"/>
</dbReference>
<dbReference type="Ensembl" id="ENSSSCT00050044560.1">
    <property type="protein sequence ID" value="ENSSSCP00050018321.1"/>
    <property type="gene ID" value="ENSSSCG00050033245.1"/>
</dbReference>
<dbReference type="PANTHER" id="PTHR15564">
    <property type="entry name" value="MACPF DOMAIN-CONTAINING PROTEIN"/>
    <property type="match status" value="1"/>
</dbReference>